<evidence type="ECO:0000313" key="2">
    <source>
        <dbReference type="Proteomes" id="UP000030960"/>
    </source>
</evidence>
<dbReference type="STRING" id="561184.SAMN05216376_10391"/>
<accession>A0A0B3S7W1</accession>
<proteinExistence type="predicted"/>
<name>A0A0B3S7W1_9RHOB</name>
<keyword evidence="2" id="KW-1185">Reference proteome</keyword>
<evidence type="ECO:0000313" key="1">
    <source>
        <dbReference type="EMBL" id="KHQ55053.1"/>
    </source>
</evidence>
<gene>
    <name evidence="1" type="ORF">OA50_00087</name>
</gene>
<sequence>MDMFESFIDQAFRRAQENGDLDDLPGTGKPIEPSSLTADPFAHTFAESGAMTPFGMLQVRIDEARKRLAEASDSEQRRAIQSEISALETRKAIEMETWKRYS</sequence>
<comment type="caution">
    <text evidence="1">The sequence shown here is derived from an EMBL/GenBank/DDBJ whole genome shotgun (WGS) entry which is preliminary data.</text>
</comment>
<reference evidence="1 2" key="1">
    <citation type="submission" date="2014-10" db="EMBL/GenBank/DDBJ databases">
        <title>Genome sequence of Ponticoccus sp. strain UMTAT08 isolated from clonal culture of toxic dinoflagellate Alexandrium tamiyavanichii.</title>
        <authorList>
            <person name="Gan H.Y."/>
            <person name="Muhd D.-D."/>
            <person name="Mohd Noor M.E."/>
            <person name="Yeong Y.S."/>
            <person name="Usup G."/>
        </authorList>
    </citation>
    <scope>NUCLEOTIDE SEQUENCE [LARGE SCALE GENOMIC DNA]</scope>
    <source>
        <strain evidence="1 2">UMTAT08</strain>
    </source>
</reference>
<dbReference type="InterPro" id="IPR018961">
    <property type="entry name" value="DnaJ_homolog_subfam-C_membr-28"/>
</dbReference>
<dbReference type="RefSeq" id="WP_043135989.1">
    <property type="nucleotide sequence ID" value="NZ_AP022337.1"/>
</dbReference>
<dbReference type="Proteomes" id="UP000030960">
    <property type="component" value="Unassembled WGS sequence"/>
</dbReference>
<organism evidence="1 2">
    <name type="scientific">Mameliella alba</name>
    <dbReference type="NCBI Taxonomy" id="561184"/>
    <lineage>
        <taxon>Bacteria</taxon>
        <taxon>Pseudomonadati</taxon>
        <taxon>Pseudomonadota</taxon>
        <taxon>Alphaproteobacteria</taxon>
        <taxon>Rhodobacterales</taxon>
        <taxon>Roseobacteraceae</taxon>
        <taxon>Mameliella</taxon>
    </lineage>
</organism>
<dbReference type="AlphaFoldDB" id="A0A0B3S7W1"/>
<protein>
    <submittedName>
        <fullName evidence="1">Uncharacterized protein</fullName>
    </submittedName>
</protein>
<dbReference type="OrthoDB" id="9798476at2"/>
<dbReference type="Pfam" id="PF09350">
    <property type="entry name" value="DJC28_CD"/>
    <property type="match status" value="1"/>
</dbReference>
<dbReference type="EMBL" id="JSUQ01000001">
    <property type="protein sequence ID" value="KHQ55053.1"/>
    <property type="molecule type" value="Genomic_DNA"/>
</dbReference>